<protein>
    <recommendedName>
        <fullName evidence="5">Histidine kinase domain-containing protein</fullName>
    </recommendedName>
</protein>
<keyword evidence="3" id="KW-0902">Two-component regulatory system</keyword>
<gene>
    <name evidence="6" type="ORF">GCM10022207_59240</name>
</gene>
<keyword evidence="4" id="KW-0812">Transmembrane</keyword>
<keyword evidence="4" id="KW-0472">Membrane</keyword>
<evidence type="ECO:0000259" key="5">
    <source>
        <dbReference type="PROSITE" id="PS50109"/>
    </source>
</evidence>
<keyword evidence="1" id="KW-0808">Transferase</keyword>
<feature type="transmembrane region" description="Helical" evidence="4">
    <location>
        <begin position="61"/>
        <end position="81"/>
    </location>
</feature>
<sequence>MTGKQPTRPGLVFEAAGTCLLVSAIALEITDGPLLPELVLSLVSAAFYVVAAPLNSSGGRILLAVAAALALLVAVACLVRITMQPLLNGLHVLPLLLVVYAASTRRNTTQRRRLLQRERLRARHDGEERERRRWARELHDETLQELGAVQVVLSAAATDGRSEAMRSAIEQARGLVGNQITSLRHLIVDLRPAVLDELGLGPALQALCRRTAETFGVRVDFQMPWEDGCVGDQLCPTAQAHAYRIVQEALTNAVKHGDPSRITVGMRSGTGSVTLTVADNGCGMAQSPNSGRRPALRAATSPAPALQGVGLSAMHERADLIDAQLKFRSVSGAGTTVTLQVPVVGRRNCRTEP</sequence>
<dbReference type="Proteomes" id="UP001501563">
    <property type="component" value="Unassembled WGS sequence"/>
</dbReference>
<dbReference type="InterPro" id="IPR036890">
    <property type="entry name" value="HATPase_C_sf"/>
</dbReference>
<dbReference type="EMBL" id="BAAAZA010000020">
    <property type="protein sequence ID" value="GAA3884307.1"/>
    <property type="molecule type" value="Genomic_DNA"/>
</dbReference>
<feature type="transmembrane region" description="Helical" evidence="4">
    <location>
        <begin position="87"/>
        <end position="103"/>
    </location>
</feature>
<name>A0ABP7KRY1_9ACTN</name>
<evidence type="ECO:0000256" key="3">
    <source>
        <dbReference type="ARBA" id="ARBA00023012"/>
    </source>
</evidence>
<evidence type="ECO:0000313" key="7">
    <source>
        <dbReference type="Proteomes" id="UP001501563"/>
    </source>
</evidence>
<dbReference type="SUPFAM" id="SSF55874">
    <property type="entry name" value="ATPase domain of HSP90 chaperone/DNA topoisomerase II/histidine kinase"/>
    <property type="match status" value="1"/>
</dbReference>
<dbReference type="InterPro" id="IPR005467">
    <property type="entry name" value="His_kinase_dom"/>
</dbReference>
<accession>A0ABP7KRY1</accession>
<evidence type="ECO:0000256" key="2">
    <source>
        <dbReference type="ARBA" id="ARBA00022777"/>
    </source>
</evidence>
<dbReference type="PANTHER" id="PTHR24421">
    <property type="entry name" value="NITRATE/NITRITE SENSOR PROTEIN NARX-RELATED"/>
    <property type="match status" value="1"/>
</dbReference>
<dbReference type="InterPro" id="IPR011712">
    <property type="entry name" value="Sig_transdc_His_kin_sub3_dim/P"/>
</dbReference>
<dbReference type="PROSITE" id="PS50109">
    <property type="entry name" value="HIS_KIN"/>
    <property type="match status" value="1"/>
</dbReference>
<dbReference type="Pfam" id="PF07730">
    <property type="entry name" value="HisKA_3"/>
    <property type="match status" value="1"/>
</dbReference>
<evidence type="ECO:0000256" key="1">
    <source>
        <dbReference type="ARBA" id="ARBA00022679"/>
    </source>
</evidence>
<dbReference type="SMART" id="SM00387">
    <property type="entry name" value="HATPase_c"/>
    <property type="match status" value="1"/>
</dbReference>
<evidence type="ECO:0000256" key="4">
    <source>
        <dbReference type="SAM" id="Phobius"/>
    </source>
</evidence>
<dbReference type="RefSeq" id="WP_345552386.1">
    <property type="nucleotide sequence ID" value="NZ_BAAAZA010000020.1"/>
</dbReference>
<reference evidence="7" key="1">
    <citation type="journal article" date="2019" name="Int. J. Syst. Evol. Microbiol.">
        <title>The Global Catalogue of Microorganisms (GCM) 10K type strain sequencing project: providing services to taxonomists for standard genome sequencing and annotation.</title>
        <authorList>
            <consortium name="The Broad Institute Genomics Platform"/>
            <consortium name="The Broad Institute Genome Sequencing Center for Infectious Disease"/>
            <person name="Wu L."/>
            <person name="Ma J."/>
        </authorList>
    </citation>
    <scope>NUCLEOTIDE SEQUENCE [LARGE SCALE GENOMIC DNA]</scope>
    <source>
        <strain evidence="7">JCM 16578</strain>
    </source>
</reference>
<feature type="transmembrane region" description="Helical" evidence="4">
    <location>
        <begin position="12"/>
        <end position="29"/>
    </location>
</feature>
<comment type="caution">
    <text evidence="6">The sequence shown here is derived from an EMBL/GenBank/DDBJ whole genome shotgun (WGS) entry which is preliminary data.</text>
</comment>
<dbReference type="Gene3D" id="3.30.565.10">
    <property type="entry name" value="Histidine kinase-like ATPase, C-terminal domain"/>
    <property type="match status" value="1"/>
</dbReference>
<dbReference type="CDD" id="cd16917">
    <property type="entry name" value="HATPase_UhpB-NarQ-NarX-like"/>
    <property type="match status" value="1"/>
</dbReference>
<dbReference type="InterPro" id="IPR003594">
    <property type="entry name" value="HATPase_dom"/>
</dbReference>
<feature type="domain" description="Histidine kinase" evidence="5">
    <location>
        <begin position="137"/>
        <end position="345"/>
    </location>
</feature>
<feature type="transmembrane region" description="Helical" evidence="4">
    <location>
        <begin position="35"/>
        <end position="54"/>
    </location>
</feature>
<organism evidence="6 7">
    <name type="scientific">Streptomyces lannensis</name>
    <dbReference type="NCBI Taxonomy" id="766498"/>
    <lineage>
        <taxon>Bacteria</taxon>
        <taxon>Bacillati</taxon>
        <taxon>Actinomycetota</taxon>
        <taxon>Actinomycetes</taxon>
        <taxon>Kitasatosporales</taxon>
        <taxon>Streptomycetaceae</taxon>
        <taxon>Streptomyces</taxon>
    </lineage>
</organism>
<keyword evidence="7" id="KW-1185">Reference proteome</keyword>
<keyword evidence="2" id="KW-0418">Kinase</keyword>
<evidence type="ECO:0000313" key="6">
    <source>
        <dbReference type="EMBL" id="GAA3884307.1"/>
    </source>
</evidence>
<dbReference type="Pfam" id="PF02518">
    <property type="entry name" value="HATPase_c"/>
    <property type="match status" value="1"/>
</dbReference>
<dbReference type="InterPro" id="IPR050482">
    <property type="entry name" value="Sensor_HK_TwoCompSys"/>
</dbReference>
<keyword evidence="4" id="KW-1133">Transmembrane helix</keyword>
<dbReference type="Gene3D" id="1.20.5.1930">
    <property type="match status" value="1"/>
</dbReference>
<proteinExistence type="predicted"/>